<feature type="compositionally biased region" description="Basic and acidic residues" evidence="1">
    <location>
        <begin position="35"/>
        <end position="56"/>
    </location>
</feature>
<organism evidence="2 3">
    <name type="scientific">Pristionchus fissidentatus</name>
    <dbReference type="NCBI Taxonomy" id="1538716"/>
    <lineage>
        <taxon>Eukaryota</taxon>
        <taxon>Metazoa</taxon>
        <taxon>Ecdysozoa</taxon>
        <taxon>Nematoda</taxon>
        <taxon>Chromadorea</taxon>
        <taxon>Rhabditida</taxon>
        <taxon>Rhabditina</taxon>
        <taxon>Diplogasteromorpha</taxon>
        <taxon>Diplogasteroidea</taxon>
        <taxon>Neodiplogasteridae</taxon>
        <taxon>Pristionchus</taxon>
    </lineage>
</organism>
<keyword evidence="3" id="KW-1185">Reference proteome</keyword>
<dbReference type="EMBL" id="BTSY01000004">
    <property type="protein sequence ID" value="GMT23700.1"/>
    <property type="molecule type" value="Genomic_DNA"/>
</dbReference>
<evidence type="ECO:0000313" key="3">
    <source>
        <dbReference type="Proteomes" id="UP001432322"/>
    </source>
</evidence>
<evidence type="ECO:0000256" key="1">
    <source>
        <dbReference type="SAM" id="MobiDB-lite"/>
    </source>
</evidence>
<gene>
    <name evidence="2" type="ORF">PFISCL1PPCAC_14997</name>
</gene>
<sequence>AGVFYILWKAQGADACLPGNMAPSAHGLPVFPDSEKKAAAVPEAKADEADTGDRALSRSSFARGSRTLNDVETTEKTDE</sequence>
<proteinExistence type="predicted"/>
<feature type="non-terminal residue" evidence="2">
    <location>
        <position position="79"/>
    </location>
</feature>
<feature type="compositionally biased region" description="Polar residues" evidence="1">
    <location>
        <begin position="57"/>
        <end position="71"/>
    </location>
</feature>
<feature type="non-terminal residue" evidence="2">
    <location>
        <position position="1"/>
    </location>
</feature>
<dbReference type="Proteomes" id="UP001432322">
    <property type="component" value="Unassembled WGS sequence"/>
</dbReference>
<accession>A0AAV5W084</accession>
<feature type="region of interest" description="Disordered" evidence="1">
    <location>
        <begin position="35"/>
        <end position="79"/>
    </location>
</feature>
<dbReference type="AlphaFoldDB" id="A0AAV5W084"/>
<protein>
    <submittedName>
        <fullName evidence="2">Uncharacterized protein</fullName>
    </submittedName>
</protein>
<comment type="caution">
    <text evidence="2">The sequence shown here is derived from an EMBL/GenBank/DDBJ whole genome shotgun (WGS) entry which is preliminary data.</text>
</comment>
<evidence type="ECO:0000313" key="2">
    <source>
        <dbReference type="EMBL" id="GMT23700.1"/>
    </source>
</evidence>
<name>A0AAV5W084_9BILA</name>
<reference evidence="2" key="1">
    <citation type="submission" date="2023-10" db="EMBL/GenBank/DDBJ databases">
        <title>Genome assembly of Pristionchus species.</title>
        <authorList>
            <person name="Yoshida K."/>
            <person name="Sommer R.J."/>
        </authorList>
    </citation>
    <scope>NUCLEOTIDE SEQUENCE</scope>
    <source>
        <strain evidence="2">RS5133</strain>
    </source>
</reference>